<dbReference type="AlphaFoldDB" id="A0A1I4ZLZ8"/>
<protein>
    <submittedName>
        <fullName evidence="2">Sugar kinase of the NBD/HSP70 family, may contain an N-terminal HTH domain</fullName>
    </submittedName>
</protein>
<dbReference type="InterPro" id="IPR000600">
    <property type="entry name" value="ROK"/>
</dbReference>
<comment type="similarity">
    <text evidence="1">Belongs to the ROK (NagC/XylR) family.</text>
</comment>
<organism evidence="2 3">
    <name type="scientific">Mycetocola miduiensis</name>
    <dbReference type="NCBI Taxonomy" id="995034"/>
    <lineage>
        <taxon>Bacteria</taxon>
        <taxon>Bacillati</taxon>
        <taxon>Actinomycetota</taxon>
        <taxon>Actinomycetes</taxon>
        <taxon>Micrococcales</taxon>
        <taxon>Microbacteriaceae</taxon>
        <taxon>Mycetocola</taxon>
    </lineage>
</organism>
<evidence type="ECO:0000256" key="1">
    <source>
        <dbReference type="ARBA" id="ARBA00006479"/>
    </source>
</evidence>
<keyword evidence="2" id="KW-0418">Kinase</keyword>
<dbReference type="EMBL" id="FOVM01000002">
    <property type="protein sequence ID" value="SFN51272.1"/>
    <property type="molecule type" value="Genomic_DNA"/>
</dbReference>
<dbReference type="SUPFAM" id="SSF46785">
    <property type="entry name" value="Winged helix' DNA-binding domain"/>
    <property type="match status" value="1"/>
</dbReference>
<keyword evidence="3" id="KW-1185">Reference proteome</keyword>
<dbReference type="PANTHER" id="PTHR18964:SF149">
    <property type="entry name" value="BIFUNCTIONAL UDP-N-ACETYLGLUCOSAMINE 2-EPIMERASE_N-ACETYLMANNOSAMINE KINASE"/>
    <property type="match status" value="1"/>
</dbReference>
<dbReference type="OrthoDB" id="37575at2"/>
<reference evidence="3" key="1">
    <citation type="submission" date="2016-10" db="EMBL/GenBank/DDBJ databases">
        <authorList>
            <person name="Varghese N."/>
            <person name="Submissions S."/>
        </authorList>
    </citation>
    <scope>NUCLEOTIDE SEQUENCE [LARGE SCALE GENOMIC DNA]</scope>
    <source>
        <strain evidence="3">CGMCC 1.11101</strain>
    </source>
</reference>
<dbReference type="PANTHER" id="PTHR18964">
    <property type="entry name" value="ROK (REPRESSOR, ORF, KINASE) FAMILY"/>
    <property type="match status" value="1"/>
</dbReference>
<name>A0A1I4ZLZ8_9MICO</name>
<accession>A0A1I4ZLZ8</accession>
<dbReference type="GO" id="GO:0016301">
    <property type="term" value="F:kinase activity"/>
    <property type="evidence" value="ECO:0007669"/>
    <property type="project" value="UniProtKB-KW"/>
</dbReference>
<sequence>MAQDIRELNRNAVLTELLNQRPATRKQIAEATGISAATVTRAVDQLILDGVVCEVSEVVVENRGRRAILLDLVADASLVLGIDLGASNTRMIVTDLLANPMTAIEIPTPTELGPTELALWVADTAKLAVGDHWDTVAAISLGLPGAVSQVDRTVSNAPNLRQVEDPTFLTVCELAIGLPLHVDNDANLALLGELRFGAARHTPYAAMLSLGAGLGVGIAIDGVVLRGRHGLVGEFGQIPIGPHGERLESFTTGPGLLRHAAAAGMELASPAELFADGGGGSDSAPDQVRAKLRAEFDQALVAVLTAIAVSSEPETIVLGGGIAKSLTENLGSYQRLLEQNIRIAPTLTRVELGDFSGAAGAVVAALHAVYLDLGVQPSSLSALPKSNTLSPESIHDIRRVNV</sequence>
<proteinExistence type="inferred from homology"/>
<dbReference type="InterPro" id="IPR036390">
    <property type="entry name" value="WH_DNA-bd_sf"/>
</dbReference>
<dbReference type="InterPro" id="IPR036388">
    <property type="entry name" value="WH-like_DNA-bd_sf"/>
</dbReference>
<dbReference type="SUPFAM" id="SSF53067">
    <property type="entry name" value="Actin-like ATPase domain"/>
    <property type="match status" value="1"/>
</dbReference>
<dbReference type="Proteomes" id="UP000198867">
    <property type="component" value="Unassembled WGS sequence"/>
</dbReference>
<evidence type="ECO:0000313" key="2">
    <source>
        <dbReference type="EMBL" id="SFN51272.1"/>
    </source>
</evidence>
<dbReference type="RefSeq" id="WP_143094992.1">
    <property type="nucleotide sequence ID" value="NZ_FOVM01000002.1"/>
</dbReference>
<dbReference type="STRING" id="995034.SAMN05216219_0917"/>
<dbReference type="Pfam" id="PF00480">
    <property type="entry name" value="ROK"/>
    <property type="match status" value="1"/>
</dbReference>
<dbReference type="Gene3D" id="1.10.10.10">
    <property type="entry name" value="Winged helix-like DNA-binding domain superfamily/Winged helix DNA-binding domain"/>
    <property type="match status" value="1"/>
</dbReference>
<dbReference type="Gene3D" id="3.30.420.40">
    <property type="match status" value="2"/>
</dbReference>
<evidence type="ECO:0000313" key="3">
    <source>
        <dbReference type="Proteomes" id="UP000198867"/>
    </source>
</evidence>
<gene>
    <name evidence="2" type="ORF">SAMN05216219_0917</name>
</gene>
<keyword evidence="2" id="KW-0808">Transferase</keyword>
<dbReference type="Pfam" id="PF13412">
    <property type="entry name" value="HTH_24"/>
    <property type="match status" value="1"/>
</dbReference>
<dbReference type="InterPro" id="IPR043129">
    <property type="entry name" value="ATPase_NBD"/>
</dbReference>